<dbReference type="InterPro" id="IPR047205">
    <property type="entry name" value="RMP1"/>
</dbReference>
<reference evidence="2" key="1">
    <citation type="submission" date="2022-06" db="EMBL/GenBank/DDBJ databases">
        <authorList>
            <consortium name="SYNGENTA / RWTH Aachen University"/>
        </authorList>
    </citation>
    <scope>NUCLEOTIDE SEQUENCE</scope>
</reference>
<gene>
    <name evidence="2" type="ORF">PPACK8108_LOCUS6175</name>
</gene>
<comment type="caution">
    <text evidence="2">The sequence shown here is derived from an EMBL/GenBank/DDBJ whole genome shotgun (WGS) entry which is preliminary data.</text>
</comment>
<name>A0AAV0AUM0_PHAPC</name>
<dbReference type="Proteomes" id="UP001153365">
    <property type="component" value="Unassembled WGS sequence"/>
</dbReference>
<dbReference type="Pfam" id="PF20945">
    <property type="entry name" value="RMP1"/>
    <property type="match status" value="1"/>
</dbReference>
<dbReference type="GO" id="GO:0000172">
    <property type="term" value="C:ribonuclease MRP complex"/>
    <property type="evidence" value="ECO:0007669"/>
    <property type="project" value="InterPro"/>
</dbReference>
<dbReference type="PANTHER" id="PTHR37792">
    <property type="entry name" value="RIBONUCLEASE MRP PROTEIN SUBUNIT RMP1"/>
    <property type="match status" value="1"/>
</dbReference>
<protein>
    <submittedName>
        <fullName evidence="2">Expressed protein</fullName>
    </submittedName>
</protein>
<dbReference type="GO" id="GO:0000466">
    <property type="term" value="P:maturation of 5.8S rRNA from tricistronic rRNA transcript (SSU-rRNA, 5.8S rRNA, LSU-rRNA)"/>
    <property type="evidence" value="ECO:0007669"/>
    <property type="project" value="TreeGrafter"/>
</dbReference>
<organism evidence="2 3">
    <name type="scientific">Phakopsora pachyrhizi</name>
    <name type="common">Asian soybean rust disease fungus</name>
    <dbReference type="NCBI Taxonomy" id="170000"/>
    <lineage>
        <taxon>Eukaryota</taxon>
        <taxon>Fungi</taxon>
        <taxon>Dikarya</taxon>
        <taxon>Basidiomycota</taxon>
        <taxon>Pucciniomycotina</taxon>
        <taxon>Pucciniomycetes</taxon>
        <taxon>Pucciniales</taxon>
        <taxon>Phakopsoraceae</taxon>
        <taxon>Phakopsora</taxon>
    </lineage>
</organism>
<sequence>MPESNYDSLQDSKSASKITTNEYLTQCANSMTEELNLLSRLIYLNKNQHRNSKWYKKCVEAYRWSRRIIKLFSKPLETKLLMVTLSEFQARLLKGYESIIQIIARSAFMASGMCFVGSLARLYSISRCSMRFLENLKKVVKAIIKEV</sequence>
<accession>A0AAV0AUM0</accession>
<evidence type="ECO:0000313" key="2">
    <source>
        <dbReference type="EMBL" id="CAH7671401.1"/>
    </source>
</evidence>
<evidence type="ECO:0000313" key="3">
    <source>
        <dbReference type="Proteomes" id="UP001153365"/>
    </source>
</evidence>
<dbReference type="InterPro" id="IPR047204">
    <property type="entry name" value="RMP1_RBD"/>
</dbReference>
<evidence type="ECO:0000259" key="1">
    <source>
        <dbReference type="Pfam" id="PF20945"/>
    </source>
</evidence>
<dbReference type="EMBL" id="CALTRL010001177">
    <property type="protein sequence ID" value="CAH7671401.1"/>
    <property type="molecule type" value="Genomic_DNA"/>
</dbReference>
<proteinExistence type="predicted"/>
<keyword evidence="3" id="KW-1185">Reference proteome</keyword>
<dbReference type="GO" id="GO:0042134">
    <property type="term" value="F:rRNA primary transcript binding"/>
    <property type="evidence" value="ECO:0007669"/>
    <property type="project" value="InterPro"/>
</dbReference>
<dbReference type="GO" id="GO:0000294">
    <property type="term" value="P:nuclear-transcribed mRNA catabolic process, RNase MRP-dependent"/>
    <property type="evidence" value="ECO:0007669"/>
    <property type="project" value="TreeGrafter"/>
</dbReference>
<feature type="domain" description="RNase MRP protein 1 RNA binding" evidence="1">
    <location>
        <begin position="38"/>
        <end position="121"/>
    </location>
</feature>
<dbReference type="PANTHER" id="PTHR37792:SF1">
    <property type="entry name" value="RIBONUCLEASE MRP PROTEIN SUBUNIT RMP1"/>
    <property type="match status" value="1"/>
</dbReference>
<dbReference type="AlphaFoldDB" id="A0AAV0AUM0"/>